<comment type="subunit">
    <text evidence="4">Hexamer formed by 3 homodimers.</text>
</comment>
<dbReference type="InterPro" id="IPR037128">
    <property type="entry name" value="Quinolinate_PRibosylTase_N_sf"/>
</dbReference>
<reference evidence="15" key="1">
    <citation type="journal article" date="2020" name="mSystems">
        <title>Genome- and Community-Level Interaction Insights into Carbon Utilization and Element Cycling Functions of Hydrothermarchaeota in Hydrothermal Sediment.</title>
        <authorList>
            <person name="Zhou Z."/>
            <person name="Liu Y."/>
            <person name="Xu W."/>
            <person name="Pan J."/>
            <person name="Luo Z.H."/>
            <person name="Li M."/>
        </authorList>
    </citation>
    <scope>NUCLEOTIDE SEQUENCE [LARGE SCALE GENOMIC DNA]</scope>
    <source>
        <strain evidence="15">SpSt-751</strain>
    </source>
</reference>
<keyword evidence="8 12" id="KW-0808">Transferase</keyword>
<dbReference type="InterPro" id="IPR027277">
    <property type="entry name" value="NadC/ModD"/>
</dbReference>
<comment type="catalytic activity">
    <reaction evidence="10">
        <text>nicotinate beta-D-ribonucleotide + CO2 + diphosphate = quinolinate + 5-phospho-alpha-D-ribose 1-diphosphate + 2 H(+)</text>
        <dbReference type="Rhea" id="RHEA:12733"/>
        <dbReference type="ChEBI" id="CHEBI:15378"/>
        <dbReference type="ChEBI" id="CHEBI:16526"/>
        <dbReference type="ChEBI" id="CHEBI:29959"/>
        <dbReference type="ChEBI" id="CHEBI:33019"/>
        <dbReference type="ChEBI" id="CHEBI:57502"/>
        <dbReference type="ChEBI" id="CHEBI:58017"/>
        <dbReference type="EC" id="2.4.2.19"/>
    </reaction>
</comment>
<dbReference type="Pfam" id="PF01729">
    <property type="entry name" value="QRPTase_C"/>
    <property type="match status" value="1"/>
</dbReference>
<dbReference type="GO" id="GO:0034213">
    <property type="term" value="P:quinolinate catabolic process"/>
    <property type="evidence" value="ECO:0007669"/>
    <property type="project" value="TreeGrafter"/>
</dbReference>
<dbReference type="InterPro" id="IPR013785">
    <property type="entry name" value="Aldolase_TIM"/>
</dbReference>
<protein>
    <recommendedName>
        <fullName evidence="11">Probable nicotinate-nucleotide pyrophosphorylase [carboxylating]</fullName>
        <ecNumber evidence="5">2.4.2.19</ecNumber>
    </recommendedName>
    <alternativeName>
        <fullName evidence="9">Quinolinate phosphoribosyltransferase [decarboxylating]</fullName>
    </alternativeName>
</protein>
<dbReference type="Pfam" id="PF02749">
    <property type="entry name" value="QRPTase_N"/>
    <property type="match status" value="1"/>
</dbReference>
<feature type="domain" description="Quinolinate phosphoribosyl transferase N-terminal" evidence="14">
    <location>
        <begin position="25"/>
        <end position="110"/>
    </location>
</feature>
<dbReference type="GO" id="GO:0004514">
    <property type="term" value="F:nicotinate-nucleotide diphosphorylase (carboxylating) activity"/>
    <property type="evidence" value="ECO:0007669"/>
    <property type="project" value="UniProtKB-EC"/>
</dbReference>
<dbReference type="UniPathway" id="UPA00253">
    <property type="reaction ID" value="UER00331"/>
</dbReference>
<organism evidence="15">
    <name type="scientific">Dictyoglomus turgidum</name>
    <dbReference type="NCBI Taxonomy" id="513050"/>
    <lineage>
        <taxon>Bacteria</taxon>
        <taxon>Pseudomonadati</taxon>
        <taxon>Dictyoglomota</taxon>
        <taxon>Dictyoglomia</taxon>
        <taxon>Dictyoglomales</taxon>
        <taxon>Dictyoglomaceae</taxon>
        <taxon>Dictyoglomus</taxon>
    </lineage>
</organism>
<dbReference type="AlphaFoldDB" id="A0A7C3SR14"/>
<dbReference type="SUPFAM" id="SSF54675">
    <property type="entry name" value="Nicotinate/Quinolinate PRTase N-terminal domain-like"/>
    <property type="match status" value="1"/>
</dbReference>
<dbReference type="GO" id="GO:0005737">
    <property type="term" value="C:cytoplasm"/>
    <property type="evidence" value="ECO:0007669"/>
    <property type="project" value="TreeGrafter"/>
</dbReference>
<dbReference type="GO" id="GO:0009435">
    <property type="term" value="P:NAD+ biosynthetic process"/>
    <property type="evidence" value="ECO:0007669"/>
    <property type="project" value="UniProtKB-UniPathway"/>
</dbReference>
<feature type="domain" description="Quinolinate phosphoribosyl transferase C-terminal" evidence="13">
    <location>
        <begin position="112"/>
        <end position="277"/>
    </location>
</feature>
<keyword evidence="7 12" id="KW-0328">Glycosyltransferase</keyword>
<name>A0A7C3SR14_9BACT</name>
<dbReference type="FunFam" id="3.90.1170.20:FF:000001">
    <property type="entry name" value="Nicotinate-nucleotide diphosphorylase (Carboxylating)"/>
    <property type="match status" value="1"/>
</dbReference>
<dbReference type="InterPro" id="IPR004393">
    <property type="entry name" value="NadC"/>
</dbReference>
<evidence type="ECO:0000259" key="13">
    <source>
        <dbReference type="Pfam" id="PF01729"/>
    </source>
</evidence>
<evidence type="ECO:0000256" key="2">
    <source>
        <dbReference type="ARBA" id="ARBA00004893"/>
    </source>
</evidence>
<dbReference type="PANTHER" id="PTHR32179">
    <property type="entry name" value="NICOTINATE-NUCLEOTIDE PYROPHOSPHORYLASE [CARBOXYLATING]"/>
    <property type="match status" value="1"/>
</dbReference>
<evidence type="ECO:0000256" key="8">
    <source>
        <dbReference type="ARBA" id="ARBA00022679"/>
    </source>
</evidence>
<proteinExistence type="inferred from homology"/>
<dbReference type="Gene3D" id="3.20.20.70">
    <property type="entry name" value="Aldolase class I"/>
    <property type="match status" value="1"/>
</dbReference>
<dbReference type="PANTHER" id="PTHR32179:SF3">
    <property type="entry name" value="NICOTINATE-NUCLEOTIDE PYROPHOSPHORYLASE [CARBOXYLATING]"/>
    <property type="match status" value="1"/>
</dbReference>
<sequence length="279" mass="31148">MKSIPHLLLKKIIEEALIEDIGTGDITTDSIVPEDMRSKAIILAKDDGIIAGLPIAKEVFKYLDTDVKFNEKCKDGDSIRRGDIILEIYGKTRAILSGERTALNFLQRLSGIATYTRRCVDIVSPYNVKILDTRKTTPLLRILEKYAVKIGGGENHRFALYDMVLIKDNHIKFAGSITEAIKRVKKNLSHIYKIEVEVTNIEELKEALENNVDIVLLDNMDLKTIEECVKIAKGKALIEVSGGISIENLEPIAKLGVDFISMGKLTHSVKCLDLSLEIE</sequence>
<dbReference type="EC" id="2.4.2.19" evidence="5"/>
<dbReference type="PIRSF" id="PIRSF006250">
    <property type="entry name" value="NadC_ModD"/>
    <property type="match status" value="1"/>
</dbReference>
<dbReference type="NCBIfam" id="TIGR00078">
    <property type="entry name" value="nadC"/>
    <property type="match status" value="1"/>
</dbReference>
<evidence type="ECO:0000256" key="6">
    <source>
        <dbReference type="ARBA" id="ARBA00022642"/>
    </source>
</evidence>
<keyword evidence="6" id="KW-0662">Pyridine nucleotide biosynthesis</keyword>
<gene>
    <name evidence="15" type="primary">nadC</name>
    <name evidence="15" type="ORF">ENV35_04735</name>
</gene>
<dbReference type="FunFam" id="3.20.20.70:FF:000030">
    <property type="entry name" value="Nicotinate-nucleotide pyrophosphorylase, carboxylating"/>
    <property type="match status" value="1"/>
</dbReference>
<evidence type="ECO:0000256" key="5">
    <source>
        <dbReference type="ARBA" id="ARBA00011944"/>
    </source>
</evidence>
<evidence type="ECO:0000256" key="3">
    <source>
        <dbReference type="ARBA" id="ARBA00009400"/>
    </source>
</evidence>
<accession>A0A7C3SR14</accession>
<comment type="caution">
    <text evidence="15">The sequence shown here is derived from an EMBL/GenBank/DDBJ whole genome shotgun (WGS) entry which is preliminary data.</text>
</comment>
<dbReference type="CDD" id="cd01572">
    <property type="entry name" value="QPRTase"/>
    <property type="match status" value="1"/>
</dbReference>
<dbReference type="Gene3D" id="3.90.1170.20">
    <property type="entry name" value="Quinolinate phosphoribosyl transferase, N-terminal domain"/>
    <property type="match status" value="1"/>
</dbReference>
<comment type="function">
    <text evidence="1">Involved in the catabolism of quinolinic acid (QA).</text>
</comment>
<dbReference type="InterPro" id="IPR022412">
    <property type="entry name" value="Quinolinate_PRibosylTrfase_N"/>
</dbReference>
<evidence type="ECO:0000256" key="1">
    <source>
        <dbReference type="ARBA" id="ARBA00003237"/>
    </source>
</evidence>
<comment type="similarity">
    <text evidence="3 12">Belongs to the NadC/ModD family.</text>
</comment>
<evidence type="ECO:0000256" key="10">
    <source>
        <dbReference type="ARBA" id="ARBA00047445"/>
    </source>
</evidence>
<evidence type="ECO:0000259" key="14">
    <source>
        <dbReference type="Pfam" id="PF02749"/>
    </source>
</evidence>
<evidence type="ECO:0000256" key="9">
    <source>
        <dbReference type="ARBA" id="ARBA00033102"/>
    </source>
</evidence>
<dbReference type="SUPFAM" id="SSF51690">
    <property type="entry name" value="Nicotinate/Quinolinate PRTase C-terminal domain-like"/>
    <property type="match status" value="1"/>
</dbReference>
<evidence type="ECO:0000256" key="4">
    <source>
        <dbReference type="ARBA" id="ARBA00011218"/>
    </source>
</evidence>
<evidence type="ECO:0000256" key="7">
    <source>
        <dbReference type="ARBA" id="ARBA00022676"/>
    </source>
</evidence>
<comment type="pathway">
    <text evidence="2">Cofactor biosynthesis; NAD(+) biosynthesis; nicotinate D-ribonucleotide from quinolinate: step 1/1.</text>
</comment>
<dbReference type="EMBL" id="DTGA01000106">
    <property type="protein sequence ID" value="HGB31164.1"/>
    <property type="molecule type" value="Genomic_DNA"/>
</dbReference>
<dbReference type="InterPro" id="IPR036068">
    <property type="entry name" value="Nicotinate_pribotase-like_C"/>
</dbReference>
<dbReference type="InterPro" id="IPR002638">
    <property type="entry name" value="Quinolinate_PRibosylTrfase_C"/>
</dbReference>
<evidence type="ECO:0000256" key="12">
    <source>
        <dbReference type="PIRNR" id="PIRNR006250"/>
    </source>
</evidence>
<evidence type="ECO:0000313" key="15">
    <source>
        <dbReference type="EMBL" id="HGB31164.1"/>
    </source>
</evidence>
<evidence type="ECO:0000256" key="11">
    <source>
        <dbReference type="ARBA" id="ARBA00069173"/>
    </source>
</evidence>